<proteinExistence type="predicted"/>
<dbReference type="GO" id="GO:0006419">
    <property type="term" value="P:alanyl-tRNA aminoacylation"/>
    <property type="evidence" value="ECO:0007669"/>
    <property type="project" value="InterPro"/>
</dbReference>
<gene>
    <name evidence="4" type="ORF">A3H78_03110</name>
</gene>
<evidence type="ECO:0000313" key="5">
    <source>
        <dbReference type="Proteomes" id="UP000177418"/>
    </source>
</evidence>
<dbReference type="GO" id="GO:0005524">
    <property type="term" value="F:ATP binding"/>
    <property type="evidence" value="ECO:0007669"/>
    <property type="project" value="InterPro"/>
</dbReference>
<accession>A0A1F7JCD5</accession>
<dbReference type="SUPFAM" id="SSF55186">
    <property type="entry name" value="ThrRS/AlaRS common domain"/>
    <property type="match status" value="1"/>
</dbReference>
<dbReference type="Proteomes" id="UP000177418">
    <property type="component" value="Unassembled WGS sequence"/>
</dbReference>
<evidence type="ECO:0000256" key="2">
    <source>
        <dbReference type="ARBA" id="ARBA00004496"/>
    </source>
</evidence>
<comment type="cofactor">
    <cofactor evidence="1">
        <name>Zn(2+)</name>
        <dbReference type="ChEBI" id="CHEBI:29105"/>
    </cofactor>
</comment>
<dbReference type="InterPro" id="IPR018164">
    <property type="entry name" value="Ala-tRNA-synth_IIc_N"/>
</dbReference>
<dbReference type="AlphaFoldDB" id="A0A1F7JCD5"/>
<evidence type="ECO:0000256" key="1">
    <source>
        <dbReference type="ARBA" id="ARBA00001947"/>
    </source>
</evidence>
<dbReference type="Pfam" id="PF01411">
    <property type="entry name" value="tRNA-synt_2c"/>
    <property type="match status" value="1"/>
</dbReference>
<dbReference type="GO" id="GO:0005737">
    <property type="term" value="C:cytoplasm"/>
    <property type="evidence" value="ECO:0007669"/>
    <property type="project" value="UniProtKB-SubCell"/>
</dbReference>
<dbReference type="InterPro" id="IPR018165">
    <property type="entry name" value="Ala-tRNA-synth_IIc_core"/>
</dbReference>
<dbReference type="SMART" id="SM00863">
    <property type="entry name" value="tRNA_SAD"/>
    <property type="match status" value="1"/>
</dbReference>
<dbReference type="PROSITE" id="PS50860">
    <property type="entry name" value="AA_TRNA_LIGASE_II_ALA"/>
    <property type="match status" value="1"/>
</dbReference>
<dbReference type="EMBL" id="MGAV01000021">
    <property type="protein sequence ID" value="OGK53270.1"/>
    <property type="molecule type" value="Genomic_DNA"/>
</dbReference>
<dbReference type="Pfam" id="PF07973">
    <property type="entry name" value="tRNA_SAD"/>
    <property type="match status" value="1"/>
</dbReference>
<dbReference type="Gene3D" id="3.30.980.10">
    <property type="entry name" value="Threonyl-trna Synthetase, Chain A, domain 2"/>
    <property type="match status" value="1"/>
</dbReference>
<dbReference type="SUPFAM" id="SSF50447">
    <property type="entry name" value="Translation proteins"/>
    <property type="match status" value="1"/>
</dbReference>
<dbReference type="Gene3D" id="2.40.30.130">
    <property type="match status" value="1"/>
</dbReference>
<feature type="domain" description="Alanyl-transfer RNA synthetases family profile" evidence="3">
    <location>
        <begin position="1"/>
        <end position="214"/>
    </location>
</feature>
<comment type="subcellular location">
    <subcellularLocation>
        <location evidence="2">Cytoplasm</location>
    </subcellularLocation>
</comment>
<dbReference type="InterPro" id="IPR051335">
    <property type="entry name" value="Alanyl-tRNA_Editing_Enzymes"/>
</dbReference>
<organism evidence="4 5">
    <name type="scientific">Candidatus Roizmanbacteria bacterium RIFCSPLOWO2_02_FULL_36_11</name>
    <dbReference type="NCBI Taxonomy" id="1802071"/>
    <lineage>
        <taxon>Bacteria</taxon>
        <taxon>Candidatus Roizmaniibacteriota</taxon>
    </lineage>
</organism>
<dbReference type="PANTHER" id="PTHR43462:SF2">
    <property type="entry name" value="THREONYL AND ALANYL TRNA SYNTHETASE SECOND ADDITIONAL DOMAIN-CONTAINING PROTEIN"/>
    <property type="match status" value="1"/>
</dbReference>
<evidence type="ECO:0000259" key="3">
    <source>
        <dbReference type="PROSITE" id="PS50860"/>
    </source>
</evidence>
<sequence>MQTKQCYYDDPYKNELECKVISSEQNGKYFNVILDQTIFYPQGGGQPSDQGVINDFKVELVSIINGEIIHQVKGEIQKDHLVKTMLNWDRRYKFMRYHTAGHVIHDVLTGLIKGLVPIKANHSSNAYIQYHGVIDPSKKDEIEKAVNEAVAADYPVATKSANYEELVKECPDLASTLPKNKPLRAIKIGDFPVMADGGVHVKSTKEIGTIKITEIKSENDTSIVYYQL</sequence>
<comment type="caution">
    <text evidence="4">The sequence shown here is derived from an EMBL/GenBank/DDBJ whole genome shotgun (WGS) entry which is preliminary data.</text>
</comment>
<name>A0A1F7JCD5_9BACT</name>
<dbReference type="GO" id="GO:0004813">
    <property type="term" value="F:alanine-tRNA ligase activity"/>
    <property type="evidence" value="ECO:0007669"/>
    <property type="project" value="InterPro"/>
</dbReference>
<dbReference type="InterPro" id="IPR018163">
    <property type="entry name" value="Thr/Ala-tRNA-synth_IIc_edit"/>
</dbReference>
<dbReference type="InterPro" id="IPR009000">
    <property type="entry name" value="Transl_B-barrel_sf"/>
</dbReference>
<protein>
    <recommendedName>
        <fullName evidence="3">Alanyl-transfer RNA synthetases family profile domain-containing protein</fullName>
    </recommendedName>
</protein>
<evidence type="ECO:0000313" key="4">
    <source>
        <dbReference type="EMBL" id="OGK53270.1"/>
    </source>
</evidence>
<dbReference type="GO" id="GO:0003676">
    <property type="term" value="F:nucleic acid binding"/>
    <property type="evidence" value="ECO:0007669"/>
    <property type="project" value="InterPro"/>
</dbReference>
<dbReference type="InterPro" id="IPR012947">
    <property type="entry name" value="tRNA_SAD"/>
</dbReference>
<dbReference type="PANTHER" id="PTHR43462">
    <property type="entry name" value="ALANYL-TRNA EDITING PROTEIN"/>
    <property type="match status" value="1"/>
</dbReference>
<reference evidence="4 5" key="1">
    <citation type="journal article" date="2016" name="Nat. Commun.">
        <title>Thousands of microbial genomes shed light on interconnected biogeochemical processes in an aquifer system.</title>
        <authorList>
            <person name="Anantharaman K."/>
            <person name="Brown C.T."/>
            <person name="Hug L.A."/>
            <person name="Sharon I."/>
            <person name="Castelle C.J."/>
            <person name="Probst A.J."/>
            <person name="Thomas B.C."/>
            <person name="Singh A."/>
            <person name="Wilkins M.J."/>
            <person name="Karaoz U."/>
            <person name="Brodie E.L."/>
            <person name="Williams K.H."/>
            <person name="Hubbard S.S."/>
            <person name="Banfield J.F."/>
        </authorList>
    </citation>
    <scope>NUCLEOTIDE SEQUENCE [LARGE SCALE GENOMIC DNA]</scope>
</reference>